<gene>
    <name evidence="1" type="ORF">AVEN_227775_1</name>
</gene>
<organism evidence="1 2">
    <name type="scientific">Araneus ventricosus</name>
    <name type="common">Orbweaver spider</name>
    <name type="synonym">Epeira ventricosa</name>
    <dbReference type="NCBI Taxonomy" id="182803"/>
    <lineage>
        <taxon>Eukaryota</taxon>
        <taxon>Metazoa</taxon>
        <taxon>Ecdysozoa</taxon>
        <taxon>Arthropoda</taxon>
        <taxon>Chelicerata</taxon>
        <taxon>Arachnida</taxon>
        <taxon>Araneae</taxon>
        <taxon>Araneomorphae</taxon>
        <taxon>Entelegynae</taxon>
        <taxon>Araneoidea</taxon>
        <taxon>Araneidae</taxon>
        <taxon>Araneus</taxon>
    </lineage>
</organism>
<dbReference type="AlphaFoldDB" id="A0A4Y2IXA3"/>
<protein>
    <submittedName>
        <fullName evidence="1">Uncharacterized protein</fullName>
    </submittedName>
</protein>
<accession>A0A4Y2IXA3</accession>
<evidence type="ECO:0000313" key="1">
    <source>
        <dbReference type="EMBL" id="GBM81522.1"/>
    </source>
</evidence>
<evidence type="ECO:0000313" key="2">
    <source>
        <dbReference type="Proteomes" id="UP000499080"/>
    </source>
</evidence>
<proteinExistence type="predicted"/>
<keyword evidence="2" id="KW-1185">Reference proteome</keyword>
<sequence length="89" mass="10389">MENSSYLFRNGVPWQETAPCLLVNYKVVLWSPSLDWQSWDVQSLLTTFFKENEKKSESQQNSYKEKIKKSTLTVLKERKSPPSHGHSLV</sequence>
<reference evidence="1 2" key="1">
    <citation type="journal article" date="2019" name="Sci. Rep.">
        <title>Orb-weaving spider Araneus ventricosus genome elucidates the spidroin gene catalogue.</title>
        <authorList>
            <person name="Kono N."/>
            <person name="Nakamura H."/>
            <person name="Ohtoshi R."/>
            <person name="Moran D.A.P."/>
            <person name="Shinohara A."/>
            <person name="Yoshida Y."/>
            <person name="Fujiwara M."/>
            <person name="Mori M."/>
            <person name="Tomita M."/>
            <person name="Arakawa K."/>
        </authorList>
    </citation>
    <scope>NUCLEOTIDE SEQUENCE [LARGE SCALE GENOMIC DNA]</scope>
</reference>
<comment type="caution">
    <text evidence="1">The sequence shown here is derived from an EMBL/GenBank/DDBJ whole genome shotgun (WGS) entry which is preliminary data.</text>
</comment>
<dbReference type="Proteomes" id="UP000499080">
    <property type="component" value="Unassembled WGS sequence"/>
</dbReference>
<dbReference type="EMBL" id="BGPR01002952">
    <property type="protein sequence ID" value="GBM81522.1"/>
    <property type="molecule type" value="Genomic_DNA"/>
</dbReference>
<name>A0A4Y2IXA3_ARAVE</name>